<protein>
    <submittedName>
        <fullName evidence="1">Uncharacterized protein</fullName>
    </submittedName>
</protein>
<dbReference type="Proteomes" id="UP000283210">
    <property type="component" value="Chromosome 7"/>
</dbReference>
<keyword evidence="2" id="KW-1185">Reference proteome</keyword>
<organism evidence="1 2">
    <name type="scientific">Oryzias javanicus</name>
    <name type="common">Javanese ricefish</name>
    <name type="synonym">Aplocheilus javanicus</name>
    <dbReference type="NCBI Taxonomy" id="123683"/>
    <lineage>
        <taxon>Eukaryota</taxon>
        <taxon>Metazoa</taxon>
        <taxon>Chordata</taxon>
        <taxon>Craniata</taxon>
        <taxon>Vertebrata</taxon>
        <taxon>Euteleostomi</taxon>
        <taxon>Actinopterygii</taxon>
        <taxon>Neopterygii</taxon>
        <taxon>Teleostei</taxon>
        <taxon>Neoteleostei</taxon>
        <taxon>Acanthomorphata</taxon>
        <taxon>Ovalentaria</taxon>
        <taxon>Atherinomorphae</taxon>
        <taxon>Beloniformes</taxon>
        <taxon>Adrianichthyidae</taxon>
        <taxon>Oryziinae</taxon>
        <taxon>Oryzias</taxon>
    </lineage>
</organism>
<evidence type="ECO:0000313" key="1">
    <source>
        <dbReference type="EMBL" id="RVE70840.1"/>
    </source>
</evidence>
<proteinExistence type="predicted"/>
<sequence>MGSGLGNLKVPFLPVTPVLPYESVRGRTVLACFQVNLTFIPKGCRPAVGDVRRGRLRGRDRAGDGNMTAE</sequence>
<accession>A0A437D6K0</accession>
<name>A0A437D6K0_ORYJA</name>
<gene>
    <name evidence="1" type="ORF">OJAV_G00069190</name>
</gene>
<dbReference type="EMBL" id="CM012443">
    <property type="protein sequence ID" value="RVE70840.1"/>
    <property type="molecule type" value="Genomic_DNA"/>
</dbReference>
<dbReference type="AlphaFoldDB" id="A0A437D6K0"/>
<reference evidence="1 2" key="1">
    <citation type="submission" date="2018-11" db="EMBL/GenBank/DDBJ databases">
        <authorList>
            <person name="Lopez-Roques C."/>
            <person name="Donnadieu C."/>
            <person name="Bouchez O."/>
            <person name="Klopp C."/>
            <person name="Cabau C."/>
            <person name="Zahm M."/>
        </authorList>
    </citation>
    <scope>NUCLEOTIDE SEQUENCE [LARGE SCALE GENOMIC DNA]</scope>
    <source>
        <strain evidence="1">RS831</strain>
        <tissue evidence="1">Whole body</tissue>
    </source>
</reference>
<reference evidence="1 2" key="2">
    <citation type="submission" date="2019-01" db="EMBL/GenBank/DDBJ databases">
        <title>A chromosome length genome reference of the Java medaka (oryzias javanicus).</title>
        <authorList>
            <person name="Herpin A."/>
            <person name="Takehana Y."/>
            <person name="Naruse K."/>
            <person name="Ansai S."/>
            <person name="Kawaguchi M."/>
        </authorList>
    </citation>
    <scope>NUCLEOTIDE SEQUENCE [LARGE SCALE GENOMIC DNA]</scope>
    <source>
        <strain evidence="1">RS831</strain>
        <tissue evidence="1">Whole body</tissue>
    </source>
</reference>
<evidence type="ECO:0000313" key="2">
    <source>
        <dbReference type="Proteomes" id="UP000283210"/>
    </source>
</evidence>